<evidence type="ECO:0000256" key="1">
    <source>
        <dbReference type="SAM" id="MobiDB-lite"/>
    </source>
</evidence>
<feature type="compositionally biased region" description="Polar residues" evidence="1">
    <location>
        <begin position="195"/>
        <end position="205"/>
    </location>
</feature>
<gene>
    <name evidence="2" type="ORF">L202_07942</name>
</gene>
<feature type="compositionally biased region" description="Basic and acidic residues" evidence="1">
    <location>
        <begin position="297"/>
        <end position="306"/>
    </location>
</feature>
<keyword evidence="3" id="KW-1185">Reference proteome</keyword>
<dbReference type="Proteomes" id="UP000094065">
    <property type="component" value="Unassembled WGS sequence"/>
</dbReference>
<feature type="region of interest" description="Disordered" evidence="1">
    <location>
        <begin position="1"/>
        <end position="65"/>
    </location>
</feature>
<feature type="region of interest" description="Disordered" evidence="1">
    <location>
        <begin position="393"/>
        <end position="415"/>
    </location>
</feature>
<accession>A0A1E3HAP6</accession>
<sequence length="415" mass="45261">MSHRNDVGCLGQDGAPHTPLPYNISSYFAPRIEGSLQTAVNEGESDKSSPKHSKRPRDGDESDQEWTAHELGLVENMLLQPSGQFPPGSLPPSTVLDDLTTRLLQSQTTMSEKSRSPGEDSITTIWLHSWDSTRQKMNEIALENSRFGIEEERRKLPREERSERPGLRRMDSMDFLDEGNAADRSTSAVGRALRLSTTLQKSAAGSTKGPEKDLPMPSIKLVPSADQRLPSPLPPKVSGRRLSAGVARPSSLLQRGRSFTAEDLQAESLQGDSPLEEERKKASENASSRDPSVVGEGDLKALTDKHNRAGITRSYSSFSVADPAPHAAQKSFLSSAVPSTDDRSLLAVPTEITKTTNSCDDESHGRRNRTAKRFKLAQKLDMSKMAPPLSTLSLLGDVGPDGLRSPFDEEKGLGR</sequence>
<dbReference type="OrthoDB" id="2571862at2759"/>
<feature type="compositionally biased region" description="Basic and acidic residues" evidence="1">
    <location>
        <begin position="151"/>
        <end position="172"/>
    </location>
</feature>
<comment type="caution">
    <text evidence="2">The sequence shown here is derived from an EMBL/GenBank/DDBJ whole genome shotgun (WGS) entry which is preliminary data.</text>
</comment>
<dbReference type="GeneID" id="30159251"/>
<name>A0A1E3HAP6_9TREE</name>
<feature type="region of interest" description="Disordered" evidence="1">
    <location>
        <begin position="347"/>
        <end position="369"/>
    </location>
</feature>
<organism evidence="2 3">
    <name type="scientific">Cryptococcus amylolentus CBS 6039</name>
    <dbReference type="NCBI Taxonomy" id="1295533"/>
    <lineage>
        <taxon>Eukaryota</taxon>
        <taxon>Fungi</taxon>
        <taxon>Dikarya</taxon>
        <taxon>Basidiomycota</taxon>
        <taxon>Agaricomycotina</taxon>
        <taxon>Tremellomycetes</taxon>
        <taxon>Tremellales</taxon>
        <taxon>Cryptococcaceae</taxon>
        <taxon>Cryptococcus</taxon>
    </lineage>
</organism>
<evidence type="ECO:0000313" key="2">
    <source>
        <dbReference type="EMBL" id="ODN73417.1"/>
    </source>
</evidence>
<reference evidence="2 3" key="1">
    <citation type="submission" date="2016-06" db="EMBL/GenBank/DDBJ databases">
        <title>Evolution of pathogenesis and genome organization in the Tremellales.</title>
        <authorList>
            <person name="Cuomo C."/>
            <person name="Litvintseva A."/>
            <person name="Heitman J."/>
            <person name="Chen Y."/>
            <person name="Sun S."/>
            <person name="Springer D."/>
            <person name="Dromer F."/>
            <person name="Young S."/>
            <person name="Zeng Q."/>
            <person name="Chapman S."/>
            <person name="Gujja S."/>
            <person name="Saif S."/>
            <person name="Birren B."/>
        </authorList>
    </citation>
    <scope>NUCLEOTIDE SEQUENCE [LARGE SCALE GENOMIC DNA]</scope>
    <source>
        <strain evidence="2 3">CBS 6039</strain>
    </source>
</reference>
<evidence type="ECO:0000313" key="3">
    <source>
        <dbReference type="Proteomes" id="UP000094065"/>
    </source>
</evidence>
<feature type="compositionally biased region" description="Basic and acidic residues" evidence="1">
    <location>
        <begin position="406"/>
        <end position="415"/>
    </location>
</feature>
<dbReference type="RefSeq" id="XP_018989329.1">
    <property type="nucleotide sequence ID" value="XM_019142758.1"/>
</dbReference>
<proteinExistence type="predicted"/>
<protein>
    <submittedName>
        <fullName evidence="2">Uncharacterized protein</fullName>
    </submittedName>
</protein>
<dbReference type="AlphaFoldDB" id="A0A1E3HAP6"/>
<dbReference type="EMBL" id="AWGJ01000013">
    <property type="protein sequence ID" value="ODN73417.1"/>
    <property type="molecule type" value="Genomic_DNA"/>
</dbReference>
<feature type="region of interest" description="Disordered" evidence="1">
    <location>
        <begin position="151"/>
        <end position="306"/>
    </location>
</feature>